<protein>
    <submittedName>
        <fullName evidence="6">Pilus assembly protein PilY</fullName>
    </submittedName>
</protein>
<evidence type="ECO:0000256" key="1">
    <source>
        <dbReference type="ARBA" id="ARBA00022723"/>
    </source>
</evidence>
<keyword evidence="1" id="KW-0479">Metal-binding</keyword>
<feature type="chain" id="PRO_5012332305" evidence="4">
    <location>
        <begin position="29"/>
        <end position="1168"/>
    </location>
</feature>
<keyword evidence="4" id="KW-0732">Signal</keyword>
<dbReference type="GO" id="GO:0046872">
    <property type="term" value="F:metal ion binding"/>
    <property type="evidence" value="ECO:0007669"/>
    <property type="project" value="UniProtKB-KW"/>
</dbReference>
<dbReference type="RefSeq" id="WP_088482219.1">
    <property type="nucleotide sequence ID" value="NZ_NISI01000001.1"/>
</dbReference>
<feature type="region of interest" description="Disordered" evidence="3">
    <location>
        <begin position="388"/>
        <end position="413"/>
    </location>
</feature>
<dbReference type="Pfam" id="PF05567">
    <property type="entry name" value="T4P_PilY1"/>
    <property type="match status" value="1"/>
</dbReference>
<organism evidence="6 7">
    <name type="scientific">Roseateles puraquae</name>
    <dbReference type="NCBI Taxonomy" id="431059"/>
    <lineage>
        <taxon>Bacteria</taxon>
        <taxon>Pseudomonadati</taxon>
        <taxon>Pseudomonadota</taxon>
        <taxon>Betaproteobacteria</taxon>
        <taxon>Burkholderiales</taxon>
        <taxon>Sphaerotilaceae</taxon>
        <taxon>Roseateles</taxon>
    </lineage>
</organism>
<evidence type="ECO:0000313" key="7">
    <source>
        <dbReference type="Proteomes" id="UP000197446"/>
    </source>
</evidence>
<keyword evidence="7" id="KW-1185">Reference proteome</keyword>
<evidence type="ECO:0000259" key="5">
    <source>
        <dbReference type="Pfam" id="PF05567"/>
    </source>
</evidence>
<proteinExistence type="predicted"/>
<dbReference type="AlphaFoldDB" id="A0A254NJ05"/>
<evidence type="ECO:0000313" key="6">
    <source>
        <dbReference type="EMBL" id="OWR06017.1"/>
    </source>
</evidence>
<dbReference type="InterPro" id="IPR008707">
    <property type="entry name" value="B-propeller_PilY1"/>
</dbReference>
<evidence type="ECO:0000256" key="2">
    <source>
        <dbReference type="ARBA" id="ARBA00022837"/>
    </source>
</evidence>
<evidence type="ECO:0000256" key="3">
    <source>
        <dbReference type="SAM" id="MobiDB-lite"/>
    </source>
</evidence>
<feature type="signal peptide" evidence="4">
    <location>
        <begin position="1"/>
        <end position="28"/>
    </location>
</feature>
<comment type="caution">
    <text evidence="6">The sequence shown here is derived from an EMBL/GenBank/DDBJ whole genome shotgun (WGS) entry which is preliminary data.</text>
</comment>
<reference evidence="6 7" key="1">
    <citation type="journal article" date="2007" name="Int. J. Syst. Evol. Microbiol.">
        <title>Description of Pelomonas aquatica sp. nov. and Pelomonas puraquae sp. nov., isolated from industrial and haemodialysis water.</title>
        <authorList>
            <person name="Gomila M."/>
            <person name="Bowien B."/>
            <person name="Falsen E."/>
            <person name="Moore E.R."/>
            <person name="Lalucat J."/>
        </authorList>
    </citation>
    <scope>NUCLEOTIDE SEQUENCE [LARGE SCALE GENOMIC DNA]</scope>
    <source>
        <strain evidence="6 7">CCUG 52769</strain>
    </source>
</reference>
<dbReference type="Proteomes" id="UP000197446">
    <property type="component" value="Unassembled WGS sequence"/>
</dbReference>
<feature type="domain" description="PilY1 beta-propeller" evidence="5">
    <location>
        <begin position="706"/>
        <end position="1034"/>
    </location>
</feature>
<dbReference type="OrthoDB" id="7156875at2"/>
<evidence type="ECO:0000256" key="4">
    <source>
        <dbReference type="SAM" id="SignalP"/>
    </source>
</evidence>
<sequence>MTTTPLFQRLWRIVAGLPLILSAATATAGNADLADRPLSSMANGTVVRANLMFVLDNSGSMGFNYLPDNAPTGNVCFGWVGANKIFYDPNRTYPAPLNPDGTPMADASFTAAKNDGYSSTSGTTDLSNQNPETPDVLGATIGTPTTTVTSAICGARNEAACTVPASSSTSTYDSANDRTTTVVKTYSRIPTVPGGSCRNNVANSCTMQTTTTTTVTDGDLGPFLWATPKPGNTGASCQSVDFDIVRVKNATTAQKQNYANWYSYYRTRMLAMRAGAGMAFAKIDATRFRVGFSKISEYANGGANSTGFLNVADFDAGTQKTEFFKRLYGTATSGNTPLRPALARAGRYFANKLSGQTDPMQYACQRNYTILSTDGYWNQATVIPKQVDGTTDIGNPDGGTSIDRPIRDEANNGAGVSNTLADVAQYYYITDLRTPALNNCTGSIANQDVCDNIVPTDRKDNNSAQHMTTFTLGLGLNGTLTYVKDYETRQSGDYFDIKQGTKIWPEPVADTLTAVDDLWHAAVNGRGTYYSANNAAEMATSLVDALSRIEASTGSSSAAATSSLTPSSGDDWIFIPLYTTKTWDGTVNAFKLNTATGDILNPGTPIWSAADRIKAQGTRKILFNSGVNTLVEFNATNLTAAGKLSLFDNLCVTGSEKLTQCTTMDAAAKPKATAANLIEYLRGATTYEQSASAAADQVFRTRAGPMGDVVNGAPVYVKKSPLGLTDTGYAAFAATTATRTGVLYVGANDGMLHAIKVADDSTGGTELWAYVPSMVMSNMYLLADANYESKHRFYVDGAPVVGDIYDGTKWRTILVGGLGKGGRGYYALDITDPNAPIALWEYTETDLGYTYGNPIITKNKAGRWVVMFSSGYNNVSPGSGLGYLYVLDAVTGVLMPNGKIATTAGSTSTPSNLGKINAWVDDDKLGVAARVYGGDMLGNVWRFDFDDNLAPSGKESMLLGQTGSNQPITTRPVLTEIIDGNYKYAVVSVATGRYLGTTDVGDSSLQSIYTFKDELGTTGLGALRSNSGMVKQTLAADRSGLQNGATINWATQKGWYVDLNLTSGERVNVDFDQQLNQLIVASNIPTPTVCSPGGTGWLYYLDVGSGKPLKAYSVTTLIAGITPMVTSTGKQVTLLQRTDGVNDNYDGAPLSTATPGSLRRISWRELMN</sequence>
<accession>A0A254NJ05</accession>
<gene>
    <name evidence="6" type="ORF">CDO81_06190</name>
</gene>
<keyword evidence="2" id="KW-0106">Calcium</keyword>
<dbReference type="EMBL" id="NISI01000001">
    <property type="protein sequence ID" value="OWR06017.1"/>
    <property type="molecule type" value="Genomic_DNA"/>
</dbReference>
<name>A0A254NJ05_9BURK</name>